<name>A0ABD2MGE6_9CUCU</name>
<dbReference type="EMBL" id="JABFTP020000001">
    <property type="protein sequence ID" value="KAL3265441.1"/>
    <property type="molecule type" value="Genomic_DNA"/>
</dbReference>
<evidence type="ECO:0000256" key="1">
    <source>
        <dbReference type="SAM" id="SignalP"/>
    </source>
</evidence>
<reference evidence="2 3" key="1">
    <citation type="journal article" date="2021" name="BMC Biol.">
        <title>Horizontally acquired antibacterial genes associated with adaptive radiation of ladybird beetles.</title>
        <authorList>
            <person name="Li H.S."/>
            <person name="Tang X.F."/>
            <person name="Huang Y.H."/>
            <person name="Xu Z.Y."/>
            <person name="Chen M.L."/>
            <person name="Du X.Y."/>
            <person name="Qiu B.Y."/>
            <person name="Chen P.T."/>
            <person name="Zhang W."/>
            <person name="Slipinski A."/>
            <person name="Escalona H.E."/>
            <person name="Waterhouse R.M."/>
            <person name="Zwick A."/>
            <person name="Pang H."/>
        </authorList>
    </citation>
    <scope>NUCLEOTIDE SEQUENCE [LARGE SCALE GENOMIC DNA]</scope>
    <source>
        <strain evidence="2">SYSU2018</strain>
    </source>
</reference>
<feature type="chain" id="PRO_5044850465" evidence="1">
    <location>
        <begin position="19"/>
        <end position="128"/>
    </location>
</feature>
<feature type="signal peptide" evidence="1">
    <location>
        <begin position="1"/>
        <end position="18"/>
    </location>
</feature>
<organism evidence="2 3">
    <name type="scientific">Cryptolaemus montrouzieri</name>
    <dbReference type="NCBI Taxonomy" id="559131"/>
    <lineage>
        <taxon>Eukaryota</taxon>
        <taxon>Metazoa</taxon>
        <taxon>Ecdysozoa</taxon>
        <taxon>Arthropoda</taxon>
        <taxon>Hexapoda</taxon>
        <taxon>Insecta</taxon>
        <taxon>Pterygota</taxon>
        <taxon>Neoptera</taxon>
        <taxon>Endopterygota</taxon>
        <taxon>Coleoptera</taxon>
        <taxon>Polyphaga</taxon>
        <taxon>Cucujiformia</taxon>
        <taxon>Coccinelloidea</taxon>
        <taxon>Coccinellidae</taxon>
        <taxon>Scymninae</taxon>
        <taxon>Scymnini</taxon>
        <taxon>Cryptolaemus</taxon>
    </lineage>
</organism>
<dbReference type="Proteomes" id="UP001516400">
    <property type="component" value="Unassembled WGS sequence"/>
</dbReference>
<keyword evidence="3" id="KW-1185">Reference proteome</keyword>
<proteinExistence type="predicted"/>
<sequence length="128" mass="14100">MQVVGALFVLSLVTYASASFSFAHRNPPHPDCADHGKYITEHQVNEMNTGRATDNSIFRAHLVCVWKEKGAMNENGIFQKNYIKSNIAPQISNNPSDIKTITNCAVQKSSPGESAYAFYKCIAPILAH</sequence>
<dbReference type="AlphaFoldDB" id="A0ABD2MGE6"/>
<keyword evidence="1" id="KW-0732">Signal</keyword>
<gene>
    <name evidence="2" type="ORF">HHI36_009644</name>
</gene>
<dbReference type="CDD" id="cd23992">
    <property type="entry name" value="PBP_GOBP"/>
    <property type="match status" value="1"/>
</dbReference>
<evidence type="ECO:0000313" key="3">
    <source>
        <dbReference type="Proteomes" id="UP001516400"/>
    </source>
</evidence>
<dbReference type="InterPro" id="IPR036728">
    <property type="entry name" value="PBP_GOBP_sf"/>
</dbReference>
<dbReference type="InterPro" id="IPR006170">
    <property type="entry name" value="PBP/GOBP"/>
</dbReference>
<evidence type="ECO:0000313" key="2">
    <source>
        <dbReference type="EMBL" id="KAL3265441.1"/>
    </source>
</evidence>
<dbReference type="SUPFAM" id="SSF47565">
    <property type="entry name" value="Insect pheromone/odorant-binding proteins"/>
    <property type="match status" value="1"/>
</dbReference>
<dbReference type="Pfam" id="PF01395">
    <property type="entry name" value="PBP_GOBP"/>
    <property type="match status" value="1"/>
</dbReference>
<dbReference type="Gene3D" id="1.10.238.20">
    <property type="entry name" value="Pheromone/general odorant binding protein domain"/>
    <property type="match status" value="1"/>
</dbReference>
<protein>
    <submittedName>
        <fullName evidence="2">Uncharacterized protein</fullName>
    </submittedName>
</protein>
<comment type="caution">
    <text evidence="2">The sequence shown here is derived from an EMBL/GenBank/DDBJ whole genome shotgun (WGS) entry which is preliminary data.</text>
</comment>
<accession>A0ABD2MGE6</accession>